<keyword evidence="3" id="KW-1185">Reference proteome</keyword>
<proteinExistence type="predicted"/>
<reference evidence="2 3" key="1">
    <citation type="submission" date="2024-02" db="EMBL/GenBank/DDBJ databases">
        <title>A draft genome for the cacao thread blight pathogen Marasmius crinis-equi.</title>
        <authorList>
            <person name="Cohen S.P."/>
            <person name="Baruah I.K."/>
            <person name="Amoako-Attah I."/>
            <person name="Bukari Y."/>
            <person name="Meinhardt L.W."/>
            <person name="Bailey B.A."/>
        </authorList>
    </citation>
    <scope>NUCLEOTIDE SEQUENCE [LARGE SCALE GENOMIC DNA]</scope>
    <source>
        <strain evidence="2 3">GH-76</strain>
    </source>
</reference>
<evidence type="ECO:0000313" key="3">
    <source>
        <dbReference type="Proteomes" id="UP001465976"/>
    </source>
</evidence>
<comment type="caution">
    <text evidence="2">The sequence shown here is derived from an EMBL/GenBank/DDBJ whole genome shotgun (WGS) entry which is preliminary data.</text>
</comment>
<evidence type="ECO:0000313" key="2">
    <source>
        <dbReference type="EMBL" id="KAL0579209.1"/>
    </source>
</evidence>
<feature type="compositionally biased region" description="Basic residues" evidence="1">
    <location>
        <begin position="117"/>
        <end position="133"/>
    </location>
</feature>
<dbReference type="Proteomes" id="UP001465976">
    <property type="component" value="Unassembled WGS sequence"/>
</dbReference>
<protein>
    <submittedName>
        <fullName evidence="2">Uncharacterized protein</fullName>
    </submittedName>
</protein>
<gene>
    <name evidence="2" type="ORF">V5O48_002771</name>
</gene>
<organism evidence="2 3">
    <name type="scientific">Marasmius crinis-equi</name>
    <dbReference type="NCBI Taxonomy" id="585013"/>
    <lineage>
        <taxon>Eukaryota</taxon>
        <taxon>Fungi</taxon>
        <taxon>Dikarya</taxon>
        <taxon>Basidiomycota</taxon>
        <taxon>Agaricomycotina</taxon>
        <taxon>Agaricomycetes</taxon>
        <taxon>Agaricomycetidae</taxon>
        <taxon>Agaricales</taxon>
        <taxon>Marasmiineae</taxon>
        <taxon>Marasmiaceae</taxon>
        <taxon>Marasmius</taxon>
    </lineage>
</organism>
<sequence length="281" mass="31179">MTEYDYSPEGYHRHLETQQRIARWVDTAEAHRHQFSTPFGPRSDVDEGEQWDGVDRSRADNDRPRGLSTRGPSSQFYYPSPAPTMAAAPTQPWHQTRDPSSVHYPHQPPALTVITPHSKRKSSKSHKSHKSSSRARQQTYIIQSPIPSIPTGAVAPLPPSRYGSPNIPAVTYITTDHTGYPVTHTAPLHQIPGSVYSYSTPPAATSSPPMYSNPPPMMSPYTTPTASPLPGSPYRPPQPNVVFLPPNTRTIQVMIPSLLPFHGYWDIELLNNPIPTNALVQ</sequence>
<feature type="compositionally biased region" description="Basic and acidic residues" evidence="1">
    <location>
        <begin position="53"/>
        <end position="65"/>
    </location>
</feature>
<feature type="compositionally biased region" description="Low complexity" evidence="1">
    <location>
        <begin position="83"/>
        <end position="92"/>
    </location>
</feature>
<accession>A0ABR3FUP0</accession>
<evidence type="ECO:0000256" key="1">
    <source>
        <dbReference type="SAM" id="MobiDB-lite"/>
    </source>
</evidence>
<name>A0ABR3FUP0_9AGAR</name>
<dbReference type="EMBL" id="JBAHYK010000067">
    <property type="protein sequence ID" value="KAL0579209.1"/>
    <property type="molecule type" value="Genomic_DNA"/>
</dbReference>
<feature type="region of interest" description="Disordered" evidence="1">
    <location>
        <begin position="34"/>
        <end position="136"/>
    </location>
</feature>